<reference evidence="5" key="2">
    <citation type="journal article" date="2021" name="PeerJ">
        <title>Extensive microbial diversity within the chicken gut microbiome revealed by metagenomics and culture.</title>
        <authorList>
            <person name="Gilroy R."/>
            <person name="Ravi A."/>
            <person name="Getino M."/>
            <person name="Pursley I."/>
            <person name="Horton D.L."/>
            <person name="Alikhan N.F."/>
            <person name="Baker D."/>
            <person name="Gharbi K."/>
            <person name="Hall N."/>
            <person name="Watson M."/>
            <person name="Adriaenssens E.M."/>
            <person name="Foster-Nyarko E."/>
            <person name="Jarju S."/>
            <person name="Secka A."/>
            <person name="Antonio M."/>
            <person name="Oren A."/>
            <person name="Chaudhuri R.R."/>
            <person name="La Ragione R."/>
            <person name="Hildebrand F."/>
            <person name="Pallen M.J."/>
        </authorList>
    </citation>
    <scope>NUCLEOTIDE SEQUENCE</scope>
    <source>
        <strain evidence="5">CHK154-7741</strain>
    </source>
</reference>
<dbReference type="InterPro" id="IPR000415">
    <property type="entry name" value="Nitroreductase-like"/>
</dbReference>
<keyword evidence="3" id="KW-0560">Oxidoreductase</keyword>
<evidence type="ECO:0000256" key="2">
    <source>
        <dbReference type="ARBA" id="ARBA00022643"/>
    </source>
</evidence>
<dbReference type="AlphaFoldDB" id="A0A9D1SQN2"/>
<evidence type="ECO:0000256" key="3">
    <source>
        <dbReference type="ARBA" id="ARBA00023002"/>
    </source>
</evidence>
<reference evidence="5" key="1">
    <citation type="submission" date="2020-10" db="EMBL/GenBank/DDBJ databases">
        <authorList>
            <person name="Gilroy R."/>
        </authorList>
    </citation>
    <scope>NUCLEOTIDE SEQUENCE</scope>
    <source>
        <strain evidence="5">CHK154-7741</strain>
    </source>
</reference>
<dbReference type="Pfam" id="PF00881">
    <property type="entry name" value="Nitroreductase"/>
    <property type="match status" value="1"/>
</dbReference>
<evidence type="ECO:0000313" key="6">
    <source>
        <dbReference type="Proteomes" id="UP000886748"/>
    </source>
</evidence>
<dbReference type="CDD" id="cd02062">
    <property type="entry name" value="Nitro_FMN_reductase"/>
    <property type="match status" value="1"/>
</dbReference>
<evidence type="ECO:0000259" key="4">
    <source>
        <dbReference type="Pfam" id="PF00881"/>
    </source>
</evidence>
<dbReference type="Gene3D" id="3.40.109.10">
    <property type="entry name" value="NADH Oxidase"/>
    <property type="match status" value="1"/>
</dbReference>
<keyword evidence="1" id="KW-0285">Flavoprotein</keyword>
<sequence length="207" mass="23964">MDIYEAIEKRRTVRDFEDKSIDPKIIKKILSAGLKAPTNNHLREWEFVIVNDKKERSRVLNLEDMTSYDDCEKMMDGFGMTDSDQRGMYHIAMPKQFSMLYNSACLILPFFKLREPLMQPTCLSSLNEFASIWCCIENILLAAAAEGILGVTRIPMTEELEHIKKTINHPDNYTMPCYIALGYPSKDAKLPIQKVINVEDRIHINNW</sequence>
<dbReference type="InterPro" id="IPR029479">
    <property type="entry name" value="Nitroreductase"/>
</dbReference>
<accession>A0A9D1SQN2</accession>
<name>A0A9D1SQN2_9CLOT</name>
<dbReference type="InterPro" id="IPR050627">
    <property type="entry name" value="Nitroreductase/BluB"/>
</dbReference>
<dbReference type="Proteomes" id="UP000886748">
    <property type="component" value="Unassembled WGS sequence"/>
</dbReference>
<proteinExistence type="predicted"/>
<dbReference type="SUPFAM" id="SSF55469">
    <property type="entry name" value="FMN-dependent nitroreductase-like"/>
    <property type="match status" value="1"/>
</dbReference>
<dbReference type="EMBL" id="DVOD01000027">
    <property type="protein sequence ID" value="HIU92213.1"/>
    <property type="molecule type" value="Genomic_DNA"/>
</dbReference>
<evidence type="ECO:0000313" key="5">
    <source>
        <dbReference type="EMBL" id="HIU92213.1"/>
    </source>
</evidence>
<evidence type="ECO:0000256" key="1">
    <source>
        <dbReference type="ARBA" id="ARBA00022630"/>
    </source>
</evidence>
<feature type="domain" description="Nitroreductase" evidence="4">
    <location>
        <begin position="7"/>
        <end position="183"/>
    </location>
</feature>
<gene>
    <name evidence="5" type="ORF">IAD26_03650</name>
</gene>
<dbReference type="GO" id="GO:0016491">
    <property type="term" value="F:oxidoreductase activity"/>
    <property type="evidence" value="ECO:0007669"/>
    <property type="project" value="UniProtKB-KW"/>
</dbReference>
<protein>
    <submittedName>
        <fullName evidence="5">Nitroreductase family protein</fullName>
    </submittedName>
</protein>
<dbReference type="PANTHER" id="PTHR23026:SF90">
    <property type="entry name" value="IODOTYROSINE DEIODINASE 1"/>
    <property type="match status" value="1"/>
</dbReference>
<dbReference type="PANTHER" id="PTHR23026">
    <property type="entry name" value="NADPH NITROREDUCTASE"/>
    <property type="match status" value="1"/>
</dbReference>
<comment type="caution">
    <text evidence="5">The sequence shown here is derived from an EMBL/GenBank/DDBJ whole genome shotgun (WGS) entry which is preliminary data.</text>
</comment>
<keyword evidence="2" id="KW-0288">FMN</keyword>
<organism evidence="5 6">
    <name type="scientific">Candidatus Limenecus avicola</name>
    <dbReference type="NCBI Taxonomy" id="2840847"/>
    <lineage>
        <taxon>Bacteria</taxon>
        <taxon>Bacillati</taxon>
        <taxon>Bacillota</taxon>
        <taxon>Clostridia</taxon>
        <taxon>Eubacteriales</taxon>
        <taxon>Clostridiaceae</taxon>
        <taxon>Clostridiaceae incertae sedis</taxon>
        <taxon>Candidatus Limenecus</taxon>
    </lineage>
</organism>